<organism evidence="3 4">
    <name type="scientific">Stachybotrys chlorohalonatus (strain IBT 40285)</name>
    <dbReference type="NCBI Taxonomy" id="1283841"/>
    <lineage>
        <taxon>Eukaryota</taxon>
        <taxon>Fungi</taxon>
        <taxon>Dikarya</taxon>
        <taxon>Ascomycota</taxon>
        <taxon>Pezizomycotina</taxon>
        <taxon>Sordariomycetes</taxon>
        <taxon>Hypocreomycetidae</taxon>
        <taxon>Hypocreales</taxon>
        <taxon>Stachybotryaceae</taxon>
        <taxon>Stachybotrys</taxon>
    </lineage>
</organism>
<protein>
    <submittedName>
        <fullName evidence="3">Uncharacterized protein</fullName>
    </submittedName>
</protein>
<dbReference type="Proteomes" id="UP000028524">
    <property type="component" value="Unassembled WGS sequence"/>
</dbReference>
<dbReference type="GO" id="GO:0016616">
    <property type="term" value="F:oxidoreductase activity, acting on the CH-OH group of donors, NAD or NADP as acceptor"/>
    <property type="evidence" value="ECO:0007669"/>
    <property type="project" value="TreeGrafter"/>
</dbReference>
<dbReference type="STRING" id="1283841.A0A084R360"/>
<dbReference type="OrthoDB" id="1933717at2759"/>
<dbReference type="Pfam" id="PF00106">
    <property type="entry name" value="adh_short"/>
    <property type="match status" value="1"/>
</dbReference>
<dbReference type="AlphaFoldDB" id="A0A084R360"/>
<evidence type="ECO:0000313" key="3">
    <source>
        <dbReference type="EMBL" id="KFA70645.1"/>
    </source>
</evidence>
<evidence type="ECO:0000256" key="2">
    <source>
        <dbReference type="ARBA" id="ARBA00023002"/>
    </source>
</evidence>
<dbReference type="PANTHER" id="PTHR42760">
    <property type="entry name" value="SHORT-CHAIN DEHYDROGENASES/REDUCTASES FAMILY MEMBER"/>
    <property type="match status" value="1"/>
</dbReference>
<dbReference type="PRINTS" id="PR00081">
    <property type="entry name" value="GDHRDH"/>
</dbReference>
<keyword evidence="4" id="KW-1185">Reference proteome</keyword>
<dbReference type="OMA" id="DWWRNFE"/>
<dbReference type="CDD" id="cd05233">
    <property type="entry name" value="SDR_c"/>
    <property type="match status" value="1"/>
</dbReference>
<dbReference type="EMBL" id="KL659154">
    <property type="protein sequence ID" value="KFA70645.1"/>
    <property type="molecule type" value="Genomic_DNA"/>
</dbReference>
<sequence>MDSLPDKYFVESFQFTQNVYNDQYPSIDPSRPALSLTGKVVIITGASRGIGAKAFAPALAKAGVKGLVLVATNADRLRSVKAEAKVINAKIQVLTITVDISDKRSVDSAFEIIKDVFGHADILVNNAGVNLEGEGNLVGDEDPDDWWRNFEINTKGTFLISRAFIRQLPSEEAPAVVITLVTLAA</sequence>
<dbReference type="InterPro" id="IPR036291">
    <property type="entry name" value="NAD(P)-bd_dom_sf"/>
</dbReference>
<accession>A0A084R360</accession>
<reference evidence="3 4" key="1">
    <citation type="journal article" date="2014" name="BMC Genomics">
        <title>Comparative genome sequencing reveals chemotype-specific gene clusters in the toxigenic black mold Stachybotrys.</title>
        <authorList>
            <person name="Semeiks J."/>
            <person name="Borek D."/>
            <person name="Otwinowski Z."/>
            <person name="Grishin N.V."/>
        </authorList>
    </citation>
    <scope>NUCLEOTIDE SEQUENCE [LARGE SCALE GENOMIC DNA]</scope>
    <source>
        <strain evidence="3 4">IBT 40285</strain>
    </source>
</reference>
<dbReference type="SUPFAM" id="SSF51735">
    <property type="entry name" value="NAD(P)-binding Rossmann-fold domains"/>
    <property type="match status" value="1"/>
</dbReference>
<dbReference type="InParanoid" id="A0A084R360"/>
<keyword evidence="2" id="KW-0560">Oxidoreductase</keyword>
<dbReference type="PANTHER" id="PTHR42760:SF37">
    <property type="entry name" value="CLAVALDEHYDE DEHYDROGENASE"/>
    <property type="match status" value="1"/>
</dbReference>
<comment type="similarity">
    <text evidence="1">Belongs to the short-chain dehydrogenases/reductases (SDR) family.</text>
</comment>
<dbReference type="InterPro" id="IPR002347">
    <property type="entry name" value="SDR_fam"/>
</dbReference>
<proteinExistence type="inferred from homology"/>
<dbReference type="Gene3D" id="3.40.50.720">
    <property type="entry name" value="NAD(P)-binding Rossmann-like Domain"/>
    <property type="match status" value="1"/>
</dbReference>
<name>A0A084R360_STAC4</name>
<dbReference type="HOGENOM" id="CLU_010194_8_3_1"/>
<gene>
    <name evidence="3" type="ORF">S40285_08900</name>
</gene>
<evidence type="ECO:0000256" key="1">
    <source>
        <dbReference type="ARBA" id="ARBA00006484"/>
    </source>
</evidence>
<evidence type="ECO:0000313" key="4">
    <source>
        <dbReference type="Proteomes" id="UP000028524"/>
    </source>
</evidence>